<feature type="compositionally biased region" description="Polar residues" evidence="1">
    <location>
        <begin position="390"/>
        <end position="415"/>
    </location>
</feature>
<feature type="compositionally biased region" description="Polar residues" evidence="1">
    <location>
        <begin position="271"/>
        <end position="283"/>
    </location>
</feature>
<proteinExistence type="predicted"/>
<keyword evidence="3" id="KW-1185">Reference proteome</keyword>
<feature type="region of interest" description="Disordered" evidence="1">
    <location>
        <begin position="217"/>
        <end position="328"/>
    </location>
</feature>
<feature type="region of interest" description="Disordered" evidence="1">
    <location>
        <begin position="565"/>
        <end position="588"/>
    </location>
</feature>
<feature type="compositionally biased region" description="Polar residues" evidence="1">
    <location>
        <begin position="506"/>
        <end position="519"/>
    </location>
</feature>
<feature type="compositionally biased region" description="Basic and acidic residues" evidence="1">
    <location>
        <begin position="683"/>
        <end position="694"/>
    </location>
</feature>
<feature type="region of interest" description="Disordered" evidence="1">
    <location>
        <begin position="390"/>
        <end position="440"/>
    </location>
</feature>
<feature type="region of interest" description="Disordered" evidence="1">
    <location>
        <begin position="454"/>
        <end position="549"/>
    </location>
</feature>
<feature type="compositionally biased region" description="Polar residues" evidence="1">
    <location>
        <begin position="827"/>
        <end position="838"/>
    </location>
</feature>
<dbReference type="AlphaFoldDB" id="A0A0D2CBY8"/>
<feature type="compositionally biased region" description="Basic residues" evidence="1">
    <location>
        <begin position="316"/>
        <end position="325"/>
    </location>
</feature>
<feature type="compositionally biased region" description="Low complexity" evidence="1">
    <location>
        <begin position="625"/>
        <end position="638"/>
    </location>
</feature>
<feature type="region of interest" description="Disordered" evidence="1">
    <location>
        <begin position="621"/>
        <end position="865"/>
    </location>
</feature>
<evidence type="ECO:0000313" key="2">
    <source>
        <dbReference type="EMBL" id="KIW62526.1"/>
    </source>
</evidence>
<sequence>MSDMPLPWSITSTKRKAKSASLSRPAARKQRRISEAPNASKPIRKNDQRTLTQAHWLTSLPPSYDEGEMQLLDDRQLHSAPPKMGLRRSVKKRNSTLTQIGFFDFPPRDCQDFDATTSAPLEALAMPQLDGTYESPRKPRTRKETPAVNFSSTTRGTAPESQEEYKPRTRKRKSELTEYEPSGSAKRKSRRIATKNGVLSDPVRNFDYFAEALGTAAEADKDNSSNKPVNHQLEIEDSTEDGEDPPPKLRPVSRPLLPPQTPKKPTTVVLSSQTPESLCPSTRRTNRRLYETPTRSQRTPLAERSTNVSVYDTSKRAGKNCRTPKRPSPERKVVILKLPKRRQKRHATRIEDSQNLWSIPSSSPKAAKNPAPAMAAPVVRGSENEIEIPATSQAQQTHQSPAGGQDSLPSFSNLFSAPGSGEAKIGHGTHTHSPGASVEEGQGITVRDFAAVAPHSGPRRSLSDADHPQSPSLQVNPAPELSDVPGETANIGGGDFDQLDFGSPVANDTQFNIQVQHRVSSPVPLKRAPRTPKSVIDHSRASTPLSPAAGVTFAQEPDSYLPDVERVGSSQSPIPVPRLVPRSSVEPDRADIELDDDDLNEVPLPRAPVFVHPASIRRTTSIQVPLNDPPNDSSSPRLRPVRSNTQRSVHPASMPHPSQMSTQDPTQAFLPPSSMPQSGYDDLMGRSETFKIKDSSSSSVAMSQIPRHVRSSQTGLAPGNALDSNDGWEYEEDLDLDPPSLPFQPPQSSRPLAELLSRPLGLTRTGKESQMTTPASTSEPRPFPPMQRHSDLENDSGPLHDSQLSLPSEPDRSRPSGKQDANDDSRTQSSQPSGSLPSTPDKPPPLQKQYSPIPGFDNDTQSNFTQNGHVTAAFIHRQREAGLYPTWFVPTPYQVPGYTRRK</sequence>
<gene>
    <name evidence="2" type="ORF">PV04_10693</name>
</gene>
<protein>
    <submittedName>
        <fullName evidence="2">Uncharacterized protein</fullName>
    </submittedName>
</protein>
<reference evidence="2 3" key="1">
    <citation type="submission" date="2015-01" db="EMBL/GenBank/DDBJ databases">
        <title>The Genome Sequence of Capronia semiimmersa CBS27337.</title>
        <authorList>
            <consortium name="The Broad Institute Genomics Platform"/>
            <person name="Cuomo C."/>
            <person name="de Hoog S."/>
            <person name="Gorbushina A."/>
            <person name="Stielow B."/>
            <person name="Teixiera M."/>
            <person name="Abouelleil A."/>
            <person name="Chapman S.B."/>
            <person name="Priest M."/>
            <person name="Young S.K."/>
            <person name="Wortman J."/>
            <person name="Nusbaum C."/>
            <person name="Birren B."/>
        </authorList>
    </citation>
    <scope>NUCLEOTIDE SEQUENCE [LARGE SCALE GENOMIC DNA]</scope>
    <source>
        <strain evidence="2 3">CBS 27337</strain>
    </source>
</reference>
<feature type="compositionally biased region" description="Polar residues" evidence="1">
    <location>
        <begin position="148"/>
        <end position="160"/>
    </location>
</feature>
<feature type="compositionally biased region" description="Acidic residues" evidence="1">
    <location>
        <begin position="235"/>
        <end position="244"/>
    </location>
</feature>
<feature type="compositionally biased region" description="Polar residues" evidence="1">
    <location>
        <begin position="768"/>
        <end position="779"/>
    </location>
</feature>
<feature type="region of interest" description="Disordered" evidence="1">
    <location>
        <begin position="121"/>
        <end position="205"/>
    </location>
</feature>
<dbReference type="Proteomes" id="UP000054266">
    <property type="component" value="Unassembled WGS sequence"/>
</dbReference>
<feature type="compositionally biased region" description="Acidic residues" evidence="1">
    <location>
        <begin position="726"/>
        <end position="736"/>
    </location>
</feature>
<evidence type="ECO:0000256" key="1">
    <source>
        <dbReference type="SAM" id="MobiDB-lite"/>
    </source>
</evidence>
<dbReference type="EMBL" id="KN846963">
    <property type="protein sequence ID" value="KIW62526.1"/>
    <property type="molecule type" value="Genomic_DNA"/>
</dbReference>
<dbReference type="HOGENOM" id="CLU_330370_0_0_1"/>
<feature type="region of interest" description="Disordered" evidence="1">
    <location>
        <begin position="1"/>
        <end position="48"/>
    </location>
</feature>
<feature type="compositionally biased region" description="Polar residues" evidence="1">
    <location>
        <begin position="293"/>
        <end position="312"/>
    </location>
</feature>
<name>A0A0D2CBY8_9EURO</name>
<organism evidence="2 3">
    <name type="scientific">Phialophora macrospora</name>
    <dbReference type="NCBI Taxonomy" id="1851006"/>
    <lineage>
        <taxon>Eukaryota</taxon>
        <taxon>Fungi</taxon>
        <taxon>Dikarya</taxon>
        <taxon>Ascomycota</taxon>
        <taxon>Pezizomycotina</taxon>
        <taxon>Eurotiomycetes</taxon>
        <taxon>Chaetothyriomycetidae</taxon>
        <taxon>Chaetothyriales</taxon>
        <taxon>Herpotrichiellaceae</taxon>
        <taxon>Phialophora</taxon>
    </lineage>
</organism>
<evidence type="ECO:0000313" key="3">
    <source>
        <dbReference type="Proteomes" id="UP000054266"/>
    </source>
</evidence>
<accession>A0A0D2CBY8</accession>
<feature type="compositionally biased region" description="Polar residues" evidence="1">
    <location>
        <begin position="656"/>
        <end position="666"/>
    </location>
</feature>